<gene>
    <name evidence="1" type="ORF">BDK51DRAFT_50440</name>
</gene>
<dbReference type="AlphaFoldDB" id="A0A4P9VVU0"/>
<keyword evidence="2" id="KW-1185">Reference proteome</keyword>
<evidence type="ECO:0000313" key="2">
    <source>
        <dbReference type="Proteomes" id="UP000269721"/>
    </source>
</evidence>
<evidence type="ECO:0000313" key="1">
    <source>
        <dbReference type="EMBL" id="RKO82955.1"/>
    </source>
</evidence>
<protein>
    <submittedName>
        <fullName evidence="1">Uncharacterized protein</fullName>
    </submittedName>
</protein>
<reference evidence="2" key="1">
    <citation type="journal article" date="2018" name="Nat. Microbiol.">
        <title>Leveraging single-cell genomics to expand the fungal tree of life.</title>
        <authorList>
            <person name="Ahrendt S.R."/>
            <person name="Quandt C.A."/>
            <person name="Ciobanu D."/>
            <person name="Clum A."/>
            <person name="Salamov A."/>
            <person name="Andreopoulos B."/>
            <person name="Cheng J.F."/>
            <person name="Woyke T."/>
            <person name="Pelin A."/>
            <person name="Henrissat B."/>
            <person name="Reynolds N.K."/>
            <person name="Benny G.L."/>
            <person name="Smith M.E."/>
            <person name="James T.Y."/>
            <person name="Grigoriev I.V."/>
        </authorList>
    </citation>
    <scope>NUCLEOTIDE SEQUENCE [LARGE SCALE GENOMIC DNA]</scope>
</reference>
<dbReference type="SUPFAM" id="SSF56091">
    <property type="entry name" value="DNA ligase/mRNA capping enzyme, catalytic domain"/>
    <property type="match status" value="1"/>
</dbReference>
<dbReference type="Proteomes" id="UP000269721">
    <property type="component" value="Unassembled WGS sequence"/>
</dbReference>
<dbReference type="Gene3D" id="3.30.470.30">
    <property type="entry name" value="DNA ligase/mRNA capping enzyme"/>
    <property type="match status" value="1"/>
</dbReference>
<sequence>MPDSPPMPPPDVGIPVDSVYAEELWAKMKELLGGWKGEGFPGSQPIGFLKDHLQALEREDYFVCEKSHGRRHLLLLMNTAKGPAAFLLPLRGHEVPRQRPEIPIGYPQIS</sequence>
<dbReference type="OrthoDB" id="200924at2759"/>
<name>A0A4P9VVU0_9FUNG</name>
<dbReference type="EMBL" id="ML001864">
    <property type="protein sequence ID" value="RKO82955.1"/>
    <property type="molecule type" value="Genomic_DNA"/>
</dbReference>
<accession>A0A4P9VVU0</accession>
<proteinExistence type="predicted"/>
<organism evidence="1 2">
    <name type="scientific">Blyttiomyces helicus</name>
    <dbReference type="NCBI Taxonomy" id="388810"/>
    <lineage>
        <taxon>Eukaryota</taxon>
        <taxon>Fungi</taxon>
        <taxon>Fungi incertae sedis</taxon>
        <taxon>Chytridiomycota</taxon>
        <taxon>Chytridiomycota incertae sedis</taxon>
        <taxon>Chytridiomycetes</taxon>
        <taxon>Chytridiomycetes incertae sedis</taxon>
        <taxon>Blyttiomyces</taxon>
    </lineage>
</organism>